<evidence type="ECO:0000313" key="2">
    <source>
        <dbReference type="EMBL" id="CAB4599554.1"/>
    </source>
</evidence>
<feature type="transmembrane region" description="Helical" evidence="1">
    <location>
        <begin position="6"/>
        <end position="24"/>
    </location>
</feature>
<keyword evidence="1" id="KW-0812">Transmembrane</keyword>
<sequence length="95" mass="10166">MSATGTAIRAVWIIAFAVIALAFVDRMKPATPRRPIVVRVDNKPAPLYREPTPDQKWRSLGKLSGGALLLGTLLACVLGFMLAIALQLVGGLLRA</sequence>
<protein>
    <submittedName>
        <fullName evidence="2">Unannotated protein</fullName>
    </submittedName>
</protein>
<dbReference type="EMBL" id="CAEZUL010000059">
    <property type="protein sequence ID" value="CAB4599554.1"/>
    <property type="molecule type" value="Genomic_DNA"/>
</dbReference>
<feature type="transmembrane region" description="Helical" evidence="1">
    <location>
        <begin position="66"/>
        <end position="89"/>
    </location>
</feature>
<organism evidence="2">
    <name type="scientific">freshwater metagenome</name>
    <dbReference type="NCBI Taxonomy" id="449393"/>
    <lineage>
        <taxon>unclassified sequences</taxon>
        <taxon>metagenomes</taxon>
        <taxon>ecological metagenomes</taxon>
    </lineage>
</organism>
<keyword evidence="1" id="KW-0472">Membrane</keyword>
<dbReference type="AlphaFoldDB" id="A0A6J6GKB4"/>
<proteinExistence type="predicted"/>
<reference evidence="2" key="1">
    <citation type="submission" date="2020-05" db="EMBL/GenBank/DDBJ databases">
        <authorList>
            <person name="Chiriac C."/>
            <person name="Salcher M."/>
            <person name="Ghai R."/>
            <person name="Kavagutti S V."/>
        </authorList>
    </citation>
    <scope>NUCLEOTIDE SEQUENCE</scope>
</reference>
<evidence type="ECO:0000256" key="1">
    <source>
        <dbReference type="SAM" id="Phobius"/>
    </source>
</evidence>
<accession>A0A6J6GKB4</accession>
<gene>
    <name evidence="2" type="ORF">UFOPK1808_00664</name>
</gene>
<keyword evidence="1" id="KW-1133">Transmembrane helix</keyword>
<name>A0A6J6GKB4_9ZZZZ</name>